<evidence type="ECO:0000313" key="1">
    <source>
        <dbReference type="EMBL" id="KAF2153751.1"/>
    </source>
</evidence>
<gene>
    <name evidence="1" type="ORF">K461DRAFT_276796</name>
</gene>
<evidence type="ECO:0000313" key="2">
    <source>
        <dbReference type="Proteomes" id="UP000799439"/>
    </source>
</evidence>
<protein>
    <submittedName>
        <fullName evidence="1">Uncharacterized protein</fullName>
    </submittedName>
</protein>
<dbReference type="PANTHER" id="PTHR37490:SF3">
    <property type="entry name" value="DUF3431 DOMAIN CONTAINING PROTEIN"/>
    <property type="match status" value="1"/>
</dbReference>
<dbReference type="Pfam" id="PF11913">
    <property type="entry name" value="DUF3431"/>
    <property type="match status" value="1"/>
</dbReference>
<organism evidence="1 2">
    <name type="scientific">Myriangium duriaei CBS 260.36</name>
    <dbReference type="NCBI Taxonomy" id="1168546"/>
    <lineage>
        <taxon>Eukaryota</taxon>
        <taxon>Fungi</taxon>
        <taxon>Dikarya</taxon>
        <taxon>Ascomycota</taxon>
        <taxon>Pezizomycotina</taxon>
        <taxon>Dothideomycetes</taxon>
        <taxon>Dothideomycetidae</taxon>
        <taxon>Myriangiales</taxon>
        <taxon>Myriangiaceae</taxon>
        <taxon>Myriangium</taxon>
    </lineage>
</organism>
<dbReference type="Proteomes" id="UP000799439">
    <property type="component" value="Unassembled WGS sequence"/>
</dbReference>
<name>A0A9P4J250_9PEZI</name>
<keyword evidence="2" id="KW-1185">Reference proteome</keyword>
<dbReference type="PANTHER" id="PTHR37490">
    <property type="entry name" value="EXPRESSED PROTEIN"/>
    <property type="match status" value="1"/>
</dbReference>
<dbReference type="EMBL" id="ML996084">
    <property type="protein sequence ID" value="KAF2153751.1"/>
    <property type="molecule type" value="Genomic_DNA"/>
</dbReference>
<comment type="caution">
    <text evidence="1">The sequence shown here is derived from an EMBL/GenBank/DDBJ whole genome shotgun (WGS) entry which is preliminary data.</text>
</comment>
<proteinExistence type="predicted"/>
<feature type="non-terminal residue" evidence="1">
    <location>
        <position position="304"/>
    </location>
</feature>
<dbReference type="OrthoDB" id="426718at2759"/>
<dbReference type="AlphaFoldDB" id="A0A9P4J250"/>
<accession>A0A9P4J250</accession>
<dbReference type="InterPro" id="IPR021838">
    <property type="entry name" value="DUF3431"/>
</dbReference>
<sequence length="304" mass="34819">MARIKSEDVSWLEDPKLNVQKYIYVVDDPEAELKVPMNKGNEVMAYLTYIIDHYDDLPDINIFMHPHRYAAHNDPILGRDAVEILTRLNNDRVIHEGYVNLNCAHHMGCPNVLQDPRTRQPWADALLDFYARLYPDRPTPFEISAPCCSQFAVSRERIRGTSVAQYESYREWLLRSKMSNYHSGRVWEYLWHVIFTGLEVRCPAEHSCYCDTYGICFQGPADLGLFNALQRRIGEINARVEDIGKVVASGFGDMTRVKAEQKELMVELKGVKGQAEAMRAAAIKRGADPVLRAEIGNRKWNLGD</sequence>
<reference evidence="1" key="1">
    <citation type="journal article" date="2020" name="Stud. Mycol.">
        <title>101 Dothideomycetes genomes: a test case for predicting lifestyles and emergence of pathogens.</title>
        <authorList>
            <person name="Haridas S."/>
            <person name="Albert R."/>
            <person name="Binder M."/>
            <person name="Bloem J."/>
            <person name="Labutti K."/>
            <person name="Salamov A."/>
            <person name="Andreopoulos B."/>
            <person name="Baker S."/>
            <person name="Barry K."/>
            <person name="Bills G."/>
            <person name="Bluhm B."/>
            <person name="Cannon C."/>
            <person name="Castanera R."/>
            <person name="Culley D."/>
            <person name="Daum C."/>
            <person name="Ezra D."/>
            <person name="Gonzalez J."/>
            <person name="Henrissat B."/>
            <person name="Kuo A."/>
            <person name="Liang C."/>
            <person name="Lipzen A."/>
            <person name="Lutzoni F."/>
            <person name="Magnuson J."/>
            <person name="Mondo S."/>
            <person name="Nolan M."/>
            <person name="Ohm R."/>
            <person name="Pangilinan J."/>
            <person name="Park H.-J."/>
            <person name="Ramirez L."/>
            <person name="Alfaro M."/>
            <person name="Sun H."/>
            <person name="Tritt A."/>
            <person name="Yoshinaga Y."/>
            <person name="Zwiers L.-H."/>
            <person name="Turgeon B."/>
            <person name="Goodwin S."/>
            <person name="Spatafora J."/>
            <person name="Crous P."/>
            <person name="Grigoriev I."/>
        </authorList>
    </citation>
    <scope>NUCLEOTIDE SEQUENCE</scope>
    <source>
        <strain evidence="1">CBS 260.36</strain>
    </source>
</reference>